<evidence type="ECO:0000256" key="3">
    <source>
        <dbReference type="ARBA" id="ARBA00023315"/>
    </source>
</evidence>
<dbReference type="InterPro" id="IPR050317">
    <property type="entry name" value="Plant_Fungal_Acyltransferase"/>
</dbReference>
<evidence type="ECO:0000313" key="5">
    <source>
        <dbReference type="Proteomes" id="UP000636800"/>
    </source>
</evidence>
<comment type="caution">
    <text evidence="4">The sequence shown here is derived from an EMBL/GenBank/DDBJ whole genome shotgun (WGS) entry which is preliminary data.</text>
</comment>
<comment type="similarity">
    <text evidence="1">Belongs to the plant acyltransferase family.</text>
</comment>
<dbReference type="EMBL" id="JADCNL010000007">
    <property type="protein sequence ID" value="KAG0474155.1"/>
    <property type="molecule type" value="Genomic_DNA"/>
</dbReference>
<dbReference type="InterPro" id="IPR023213">
    <property type="entry name" value="CAT-like_dom_sf"/>
</dbReference>
<name>A0A835QIX4_VANPL</name>
<accession>A0A835QIX4</accession>
<keyword evidence="2" id="KW-0808">Transferase</keyword>
<evidence type="ECO:0000256" key="2">
    <source>
        <dbReference type="ARBA" id="ARBA00022679"/>
    </source>
</evidence>
<keyword evidence="5" id="KW-1185">Reference proteome</keyword>
<protein>
    <submittedName>
        <fullName evidence="4">Uncharacterized protein</fullName>
    </submittedName>
</protein>
<organism evidence="4 5">
    <name type="scientific">Vanilla planifolia</name>
    <name type="common">Vanilla</name>
    <dbReference type="NCBI Taxonomy" id="51239"/>
    <lineage>
        <taxon>Eukaryota</taxon>
        <taxon>Viridiplantae</taxon>
        <taxon>Streptophyta</taxon>
        <taxon>Embryophyta</taxon>
        <taxon>Tracheophyta</taxon>
        <taxon>Spermatophyta</taxon>
        <taxon>Magnoliopsida</taxon>
        <taxon>Liliopsida</taxon>
        <taxon>Asparagales</taxon>
        <taxon>Orchidaceae</taxon>
        <taxon>Vanilloideae</taxon>
        <taxon>Vanilleae</taxon>
        <taxon>Vanilla</taxon>
    </lineage>
</organism>
<gene>
    <name evidence="4" type="ORF">HPP92_016012</name>
</gene>
<dbReference type="PANTHER" id="PTHR31642:SF138">
    <property type="entry name" value="PUTRESCINE HYDROXYCINNAMOYLTRANSFERASE 1"/>
    <property type="match status" value="1"/>
</dbReference>
<reference evidence="4 5" key="1">
    <citation type="journal article" date="2020" name="Nat. Food">
        <title>A phased Vanilla planifolia genome enables genetic improvement of flavour and production.</title>
        <authorList>
            <person name="Hasing T."/>
            <person name="Tang H."/>
            <person name="Brym M."/>
            <person name="Khazi F."/>
            <person name="Huang T."/>
            <person name="Chambers A.H."/>
        </authorList>
    </citation>
    <scope>NUCLEOTIDE SEQUENCE [LARGE SCALE GENOMIC DNA]</scope>
    <source>
        <tissue evidence="4">Leaf</tissue>
    </source>
</reference>
<sequence length="141" mass="15513">MEKVKVVGFTMVKPASPTPSNTIWLSNLDLFATWYHVPAIYFFRPAASIATPSAADLKLSLSRVLVPYYAFAGRFTSSPDGRREIKCTAEGAYFAEAVSELSLDEFGVYTPSVENCRLLVPAHGSNPSDKNEKSTLFFSFS</sequence>
<evidence type="ECO:0000313" key="4">
    <source>
        <dbReference type="EMBL" id="KAG0474155.1"/>
    </source>
</evidence>
<dbReference type="GO" id="GO:0016747">
    <property type="term" value="F:acyltransferase activity, transferring groups other than amino-acyl groups"/>
    <property type="evidence" value="ECO:0007669"/>
    <property type="project" value="TreeGrafter"/>
</dbReference>
<dbReference type="AlphaFoldDB" id="A0A835QIX4"/>
<dbReference type="Gene3D" id="3.30.559.10">
    <property type="entry name" value="Chloramphenicol acetyltransferase-like domain"/>
    <property type="match status" value="1"/>
</dbReference>
<dbReference type="OrthoDB" id="416222at2759"/>
<evidence type="ECO:0000256" key="1">
    <source>
        <dbReference type="ARBA" id="ARBA00009861"/>
    </source>
</evidence>
<dbReference type="PANTHER" id="PTHR31642">
    <property type="entry name" value="TRICHOTHECENE 3-O-ACETYLTRANSFERASE"/>
    <property type="match status" value="1"/>
</dbReference>
<dbReference type="Pfam" id="PF02458">
    <property type="entry name" value="Transferase"/>
    <property type="match status" value="1"/>
</dbReference>
<keyword evidence="3" id="KW-0012">Acyltransferase</keyword>
<dbReference type="Proteomes" id="UP000636800">
    <property type="component" value="Chromosome 7"/>
</dbReference>
<proteinExistence type="inferred from homology"/>